<proteinExistence type="predicted"/>
<sequence>MEYYVNDGIFGSFYELLFKKLDQPPSVATFNQRVGKLYSSTIWGPACNGVDKILDNVLLPELFDGDWITFKDMGAYSTALSSSFNGMPKPKSYYVAEFNGQINGWVEGNLQRISLTFTFKMDTVYVTS</sequence>
<dbReference type="InterPro" id="IPR022643">
    <property type="entry name" value="De-COase2_C"/>
</dbReference>
<dbReference type="PANTHER" id="PTHR11482">
    <property type="entry name" value="ARGININE/DIAMINOPIMELATE/ORNITHINE DECARBOXYLASE"/>
    <property type="match status" value="1"/>
</dbReference>
<comment type="caution">
    <text evidence="4">The sequence shown here is derived from an EMBL/GenBank/DDBJ whole genome shotgun (WGS) entry which is preliminary data.</text>
</comment>
<dbReference type="OrthoDB" id="6103583at2759"/>
<evidence type="ECO:0000259" key="3">
    <source>
        <dbReference type="Pfam" id="PF00278"/>
    </source>
</evidence>
<dbReference type="GO" id="GO:0005737">
    <property type="term" value="C:cytoplasm"/>
    <property type="evidence" value="ECO:0007669"/>
    <property type="project" value="TreeGrafter"/>
</dbReference>
<dbReference type="EMBL" id="VXIV02000082">
    <property type="protein sequence ID" value="KAF6041066.1"/>
    <property type="molecule type" value="Genomic_DNA"/>
</dbReference>
<evidence type="ECO:0000256" key="1">
    <source>
        <dbReference type="ARBA" id="ARBA00022898"/>
    </source>
</evidence>
<dbReference type="InterPro" id="IPR002433">
    <property type="entry name" value="Orn_de-COase"/>
</dbReference>
<evidence type="ECO:0000313" key="5">
    <source>
        <dbReference type="Proteomes" id="UP000593567"/>
    </source>
</evidence>
<dbReference type="GO" id="GO:0004586">
    <property type="term" value="F:ornithine decarboxylase activity"/>
    <property type="evidence" value="ECO:0007669"/>
    <property type="project" value="TreeGrafter"/>
</dbReference>
<keyword evidence="1" id="KW-0663">Pyridoxal phosphate</keyword>
<dbReference type="SUPFAM" id="SSF50621">
    <property type="entry name" value="Alanine racemase C-terminal domain-like"/>
    <property type="match status" value="1"/>
</dbReference>
<dbReference type="Pfam" id="PF00278">
    <property type="entry name" value="Orn_DAP_Arg_deC"/>
    <property type="match status" value="1"/>
</dbReference>
<dbReference type="GO" id="GO:0033387">
    <property type="term" value="P:putrescine biosynthetic process from arginine, via ornithine"/>
    <property type="evidence" value="ECO:0007669"/>
    <property type="project" value="TreeGrafter"/>
</dbReference>
<dbReference type="InterPro" id="IPR009006">
    <property type="entry name" value="Ala_racemase/Decarboxylase_C"/>
</dbReference>
<evidence type="ECO:0000256" key="2">
    <source>
        <dbReference type="ARBA" id="ARBA00023239"/>
    </source>
</evidence>
<reference evidence="4" key="1">
    <citation type="submission" date="2020-06" db="EMBL/GenBank/DDBJ databases">
        <title>Draft genome of Bugula neritina, a colonial animal packing powerful symbionts and potential medicines.</title>
        <authorList>
            <person name="Rayko M."/>
        </authorList>
    </citation>
    <scope>NUCLEOTIDE SEQUENCE [LARGE SCALE GENOMIC DNA]</scope>
    <source>
        <strain evidence="4">Kwan_BN1</strain>
    </source>
</reference>
<keyword evidence="5" id="KW-1185">Reference proteome</keyword>
<evidence type="ECO:0000313" key="4">
    <source>
        <dbReference type="EMBL" id="KAF6041066.1"/>
    </source>
</evidence>
<keyword evidence="2" id="KW-0456">Lyase</keyword>
<dbReference type="PRINTS" id="PR01182">
    <property type="entry name" value="ORNDCRBXLASE"/>
</dbReference>
<protein>
    <recommendedName>
        <fullName evidence="3">Orn/DAP/Arg decarboxylase 2 C-terminal domain-containing protein</fullName>
    </recommendedName>
</protein>
<organism evidence="4 5">
    <name type="scientific">Bugula neritina</name>
    <name type="common">Brown bryozoan</name>
    <name type="synonym">Sertularia neritina</name>
    <dbReference type="NCBI Taxonomy" id="10212"/>
    <lineage>
        <taxon>Eukaryota</taxon>
        <taxon>Metazoa</taxon>
        <taxon>Spiralia</taxon>
        <taxon>Lophotrochozoa</taxon>
        <taxon>Bryozoa</taxon>
        <taxon>Gymnolaemata</taxon>
        <taxon>Cheilostomatida</taxon>
        <taxon>Flustrina</taxon>
        <taxon>Buguloidea</taxon>
        <taxon>Bugulidae</taxon>
        <taxon>Bugula</taxon>
    </lineage>
</organism>
<dbReference type="Proteomes" id="UP000593567">
    <property type="component" value="Unassembled WGS sequence"/>
</dbReference>
<name>A0A7J7KS87_BUGNE</name>
<accession>A0A7J7KS87</accession>
<gene>
    <name evidence="4" type="ORF">EB796_000607</name>
</gene>
<dbReference type="Gene3D" id="2.40.37.10">
    <property type="entry name" value="Lyase, Ornithine Decarboxylase, Chain A, domain 1"/>
    <property type="match status" value="1"/>
</dbReference>
<dbReference type="AlphaFoldDB" id="A0A7J7KS87"/>
<feature type="domain" description="Orn/DAP/Arg decarboxylase 2 C-terminal" evidence="3">
    <location>
        <begin position="3"/>
        <end position="74"/>
    </location>
</feature>
<dbReference type="PANTHER" id="PTHR11482:SF6">
    <property type="entry name" value="ORNITHINE DECARBOXYLASE 1-RELATED"/>
    <property type="match status" value="1"/>
</dbReference>